<dbReference type="Gene3D" id="3.40.50.300">
    <property type="entry name" value="P-loop containing nucleotide triphosphate hydrolases"/>
    <property type="match status" value="1"/>
</dbReference>
<dbReference type="Gene3D" id="1.10.8.730">
    <property type="match status" value="1"/>
</dbReference>
<evidence type="ECO:0000256" key="1">
    <source>
        <dbReference type="SAM" id="Phobius"/>
    </source>
</evidence>
<dbReference type="KEGG" id="mml:MLC_2210"/>
<dbReference type="EMBL" id="FQ377874">
    <property type="protein sequence ID" value="CBW54024.1"/>
    <property type="molecule type" value="Genomic_DNA"/>
</dbReference>
<reference evidence="5" key="2">
    <citation type="journal article" date="2011" name="BMC Genomics">
        <title>Mycoplasma mycoides, from "mycoides Small Colony" to "capri". A microevolutionary perspective.</title>
        <authorList>
            <person name="Thiaucourt F."/>
            <person name="Manso-Silvan L."/>
            <person name="Salah W."/>
            <person name="Barbe V."/>
            <person name="Berger A."/>
            <person name="Jacob D."/>
            <person name="Breton M."/>
            <person name="Dupuy V."/>
            <person name="Lomenech A.M."/>
            <person name="Blanchard A."/>
            <person name="Sirand-Pugnet P."/>
        </authorList>
    </citation>
    <scope>NUCLEOTIDE SEQUENCE [LARGE SCALE GENOMIC DNA]</scope>
    <source>
        <strain evidence="5">95010</strain>
    </source>
</reference>
<sequence length="947" mass="110063">MLQPKNIKKTQNLFWKDFSWVDFLVFSATIILSIVIGYTLLPESVSKYYKFILSVVLILVSSTLLIKSRKYNCRVYILILRMIKYWFSVKKYGNKRNKTELLVPYESILENQFIKTKQLKLGAKYLAILKFQGKSPWTEDDEDKETFLNKFTQLIDTTDFHISFIRKKELSNYQENFDNLQKNLNQKMNYLNSKKVSNEIINNYVRYYEDTYEDLKNLDTSVLVDVYYVAIYAKNIAELKKVVNEAINIFNSLDIEANIIKGIDLINFLGSLNNKQVDQELANQYLKQQLENKRQVSGYQNQEFKYENNSFKEFFSFLKEQLKLIFSKNQNLKIINNKKPENQKIRLDELISNKKIIFKHNYFICDDKFVSIHTVSDLPLTLPEAWAIPIFDSDSMIVWNLGIFDENTQASLLDKSNKKLTDNSTLLKSNYFKKASSLQLQALEYLENQLQVDKNVLTNSNLMIINVADNLKDLRKLEQKNLLNAKRSKININPIPFKQFEGLAQASLITTNNLKESVAMSSYNVSHGWPFENENNNDNNMFILGESDSTGEPIIFNQFYKNNSRRTNYNMFTVGSSGKGKSTDVKKAIVSNLAQNNKVYVIDPQNEYAKLGHKFGASIIDLGSGYNTTINPLQVQIQLFDEDQKLSTSSIINKHLEWIETFFSLINPDWSQDQLVLIMEFVKELYKNKGLYKLKTYKSLESFNYPIISDLIKLMRNYKFVDEFEEQRKKLTLANIIDRLSYNFEYNGKYHHIYNGQTNIDLSNDFIIFNTQKLFNTSSSNGKVGLFVLLSFIQNKIFNNAIEFANANTVLVIDELHMYIDPNNPATLDFVYSMTKTVRKFNAGMILCTQNPSDFLGSSMVTKKAEAILQNCQYAKFFGLKQKDLEAVIDMFKSSGGLNNSHQKFLADSEIGNLIFSLHSYSKIKMRIYYNEFEKELFFDKGEIGKK</sequence>
<dbReference type="Pfam" id="PF19044">
    <property type="entry name" value="P-loop_TraG"/>
    <property type="match status" value="1"/>
</dbReference>
<feature type="transmembrane region" description="Helical" evidence="1">
    <location>
        <begin position="47"/>
        <end position="66"/>
    </location>
</feature>
<dbReference type="SUPFAM" id="SSF52540">
    <property type="entry name" value="P-loop containing nucleoside triphosphate hydrolases"/>
    <property type="match status" value="1"/>
</dbReference>
<dbReference type="EMBL" id="FQ377874">
    <property type="protein sequence ID" value="CBW53949.1"/>
    <property type="molecule type" value="Genomic_DNA"/>
</dbReference>
<feature type="domain" description="TraG P-loop" evidence="2">
    <location>
        <begin position="550"/>
        <end position="899"/>
    </location>
</feature>
<gene>
    <name evidence="3" type="ORF">MLC_2210</name>
    <name evidence="4" type="ORF">MLC_2960</name>
</gene>
<dbReference type="PANTHER" id="PTHR30121">
    <property type="entry name" value="UNCHARACTERIZED PROTEIN YJGR-RELATED"/>
    <property type="match status" value="1"/>
</dbReference>
<reference evidence="5" key="3">
    <citation type="journal article" date="2011" name="BMC Genomics">
        <title>Mycoplasma mycoides, from mycoides Small Colony to capri. A microevolutionary perspective.</title>
        <authorList>
            <person name="Thiaucourt F."/>
            <person name="Manso-Silvan L."/>
            <person name="Salah W."/>
            <person name="Barbe V."/>
            <person name="Berger A."/>
            <person name="Jacob D."/>
            <person name="Breton M."/>
            <person name="Dupuy V."/>
            <person name="Lomenech A.M."/>
            <person name="Blanchard A."/>
            <person name="Sirand-Pugnet P."/>
        </authorList>
    </citation>
    <scope>NUCLEOTIDE SEQUENCE [LARGE SCALE GENOMIC DNA]</scope>
    <source>
        <strain evidence="5">95010</strain>
    </source>
</reference>
<evidence type="ECO:0000313" key="3">
    <source>
        <dbReference type="EMBL" id="CBW53949.1"/>
    </source>
</evidence>
<keyword evidence="1" id="KW-0472">Membrane</keyword>
<dbReference type="KEGG" id="mml:MLC_2960"/>
<dbReference type="RefSeq" id="WP_013729369.1">
    <property type="nucleotide sequence ID" value="NC_015431.1"/>
</dbReference>
<evidence type="ECO:0000313" key="5">
    <source>
        <dbReference type="Proteomes" id="UP000010103"/>
    </source>
</evidence>
<protein>
    <submittedName>
        <fullName evidence="3">CDS17, TraE/VirB4 family NTPase (Part of ICE)</fullName>
    </submittedName>
</protein>
<keyword evidence="1" id="KW-1133">Transmembrane helix</keyword>
<dbReference type="NCBIfam" id="NF045975">
    <property type="entry name" value="VirB4_plasma"/>
    <property type="match status" value="1"/>
</dbReference>
<dbReference type="InterPro" id="IPR051162">
    <property type="entry name" value="T4SS_component"/>
</dbReference>
<proteinExistence type="predicted"/>
<accession>F4MPB7</accession>
<reference evidence="3" key="1">
    <citation type="submission" date="2010-09" db="EMBL/GenBank/DDBJ databases">
        <authorList>
            <person name="Genoscope - CEA"/>
        </authorList>
    </citation>
    <scope>NUCLEOTIDE SEQUENCE</scope>
    <source>
        <strain evidence="3">95010</strain>
    </source>
</reference>
<evidence type="ECO:0000259" key="2">
    <source>
        <dbReference type="Pfam" id="PF19044"/>
    </source>
</evidence>
<dbReference type="Proteomes" id="UP000010103">
    <property type="component" value="Chromosome"/>
</dbReference>
<evidence type="ECO:0000313" key="4">
    <source>
        <dbReference type="EMBL" id="CBW54024.1"/>
    </source>
</evidence>
<dbReference type="InterPro" id="IPR043964">
    <property type="entry name" value="P-loop_TraG"/>
</dbReference>
<dbReference type="AlphaFoldDB" id="F4MPB7"/>
<dbReference type="InterPro" id="IPR027417">
    <property type="entry name" value="P-loop_NTPase"/>
</dbReference>
<dbReference type="PANTHER" id="PTHR30121:SF6">
    <property type="entry name" value="SLR6007 PROTEIN"/>
    <property type="match status" value="1"/>
</dbReference>
<dbReference type="OrthoDB" id="9804380at2"/>
<name>F4MPB7_MYCML</name>
<organism evidence="3 5">
    <name type="scientific">Mycoplasma mycoides subsp. capri LC str. 95010</name>
    <dbReference type="NCBI Taxonomy" id="862259"/>
    <lineage>
        <taxon>Bacteria</taxon>
        <taxon>Bacillati</taxon>
        <taxon>Mycoplasmatota</taxon>
        <taxon>Mollicutes</taxon>
        <taxon>Mycoplasmataceae</taxon>
        <taxon>Mycoplasma</taxon>
    </lineage>
</organism>
<keyword evidence="1" id="KW-0812">Transmembrane</keyword>
<feature type="transmembrane region" description="Helical" evidence="1">
    <location>
        <begin position="20"/>
        <end position="41"/>
    </location>
</feature>
<dbReference type="HOGENOM" id="CLU_009097_3_0_14"/>